<organism evidence="1 2">
    <name type="scientific">Sphingomonas immobilis</name>
    <dbReference type="NCBI Taxonomy" id="3063997"/>
    <lineage>
        <taxon>Bacteria</taxon>
        <taxon>Pseudomonadati</taxon>
        <taxon>Pseudomonadota</taxon>
        <taxon>Alphaproteobacteria</taxon>
        <taxon>Sphingomonadales</taxon>
        <taxon>Sphingomonadaceae</taxon>
        <taxon>Sphingomonas</taxon>
    </lineage>
</organism>
<name>A0ABT8ZWB1_9SPHN</name>
<protein>
    <submittedName>
        <fullName evidence="1">Uncharacterized protein</fullName>
    </submittedName>
</protein>
<dbReference type="Proteomes" id="UP001176468">
    <property type="component" value="Unassembled WGS sequence"/>
</dbReference>
<proteinExistence type="predicted"/>
<reference evidence="1" key="1">
    <citation type="submission" date="2023-07" db="EMBL/GenBank/DDBJ databases">
        <authorList>
            <person name="Kim M.K."/>
        </authorList>
    </citation>
    <scope>NUCLEOTIDE SEQUENCE</scope>
    <source>
        <strain evidence="1">CA1-15</strain>
    </source>
</reference>
<dbReference type="RefSeq" id="WP_304559452.1">
    <property type="nucleotide sequence ID" value="NZ_JAUQSZ010000001.1"/>
</dbReference>
<evidence type="ECO:0000313" key="2">
    <source>
        <dbReference type="Proteomes" id="UP001176468"/>
    </source>
</evidence>
<keyword evidence="2" id="KW-1185">Reference proteome</keyword>
<evidence type="ECO:0000313" key="1">
    <source>
        <dbReference type="EMBL" id="MDO7841056.1"/>
    </source>
</evidence>
<gene>
    <name evidence="1" type="ORF">Q5H94_01845</name>
</gene>
<comment type="caution">
    <text evidence="1">The sequence shown here is derived from an EMBL/GenBank/DDBJ whole genome shotgun (WGS) entry which is preliminary data.</text>
</comment>
<sequence length="134" mass="14974">MIEADIDPHGWTEAEYQQLRRLVRARKPMSVITTAMRRPAETIRKAAGRVGIGLTNGGKPPAHPAAPKQAREKLQTLANAKGNSLAELSRMIRRRPGYLATFVREGEPELLERKDRDMLAVYFQIDAGDLGDVR</sequence>
<dbReference type="EMBL" id="JAUQSZ010000001">
    <property type="protein sequence ID" value="MDO7841056.1"/>
    <property type="molecule type" value="Genomic_DNA"/>
</dbReference>
<accession>A0ABT8ZWB1</accession>